<feature type="transmembrane region" description="Helical" evidence="2">
    <location>
        <begin position="152"/>
        <end position="173"/>
    </location>
</feature>
<evidence type="ECO:0000256" key="1">
    <source>
        <dbReference type="SAM" id="Coils"/>
    </source>
</evidence>
<dbReference type="RefSeq" id="WP_095072436.1">
    <property type="nucleotide sequence ID" value="NZ_LT906465.1"/>
</dbReference>
<organism evidence="3 4">
    <name type="scientific">Chryseobacterium taklimakanense</name>
    <dbReference type="NCBI Taxonomy" id="536441"/>
    <lineage>
        <taxon>Bacteria</taxon>
        <taxon>Pseudomonadati</taxon>
        <taxon>Bacteroidota</taxon>
        <taxon>Flavobacteriia</taxon>
        <taxon>Flavobacteriales</taxon>
        <taxon>Weeksellaceae</taxon>
        <taxon>Chryseobacterium group</taxon>
        <taxon>Chryseobacterium</taxon>
    </lineage>
</organism>
<keyword evidence="4" id="KW-1185">Reference proteome</keyword>
<feature type="transmembrane region" description="Helical" evidence="2">
    <location>
        <begin position="185"/>
        <end position="211"/>
    </location>
</feature>
<feature type="transmembrane region" description="Helical" evidence="2">
    <location>
        <begin position="89"/>
        <end position="109"/>
    </location>
</feature>
<evidence type="ECO:0000256" key="2">
    <source>
        <dbReference type="SAM" id="Phobius"/>
    </source>
</evidence>
<dbReference type="EMBL" id="LT906465">
    <property type="protein sequence ID" value="SNV47582.1"/>
    <property type="molecule type" value="Genomic_DNA"/>
</dbReference>
<dbReference type="Pfam" id="PF04087">
    <property type="entry name" value="DUF389"/>
    <property type="match status" value="1"/>
</dbReference>
<evidence type="ECO:0000313" key="4">
    <source>
        <dbReference type="Proteomes" id="UP000215196"/>
    </source>
</evidence>
<gene>
    <name evidence="3" type="ORF">SAMEA4412677_01764</name>
</gene>
<sequence length="356" mass="40443">MPYSFKNTLRLPKEEEEKQTYAEIEEGVYFRGHNLWLLVLSMGIACVGLNINSPAAVIGAMLISPLMGPVVGLAFGLSIKAKGLIKLSLWNWTIMVLTGLLASTVYFVITPFHSETSQLAAFKDATVFDCFLALFGGFAWFLGITRKEAIKVIAGVAVATACIPPLCTAGYGLANLNWEYFLGGLYFYLINCVFIGVGTWILSIILGYQKYYLEKDNKMNRNASILVTVLSILAVLPSLFFTIKKWNDENLKQRADNYIKRIREKNPEIAILNYRAFENNNKKYLDITILNDSTFIPKDELLQHDQMIKDINLIWHYSKTARNNTDIEYLQNQINALRLQLENQKNQNIRIEKGKK</sequence>
<feature type="transmembrane region" description="Helical" evidence="2">
    <location>
        <begin position="57"/>
        <end position="77"/>
    </location>
</feature>
<evidence type="ECO:0000313" key="3">
    <source>
        <dbReference type="EMBL" id="SNV47582.1"/>
    </source>
</evidence>
<keyword evidence="1" id="KW-0175">Coiled coil</keyword>
<feature type="transmembrane region" description="Helical" evidence="2">
    <location>
        <begin position="125"/>
        <end position="145"/>
    </location>
</feature>
<protein>
    <submittedName>
        <fullName evidence="3">Uncharacterized hydrophobic domain</fullName>
    </submittedName>
</protein>
<dbReference type="AlphaFoldDB" id="A0A239XMK4"/>
<dbReference type="InterPro" id="IPR005240">
    <property type="entry name" value="DUF389"/>
</dbReference>
<dbReference type="KEGG" id="ctak:4412677_01764"/>
<proteinExistence type="predicted"/>
<feature type="coiled-coil region" evidence="1">
    <location>
        <begin position="327"/>
        <end position="354"/>
    </location>
</feature>
<dbReference type="PANTHER" id="PTHR20992:SF9">
    <property type="entry name" value="AT15442P-RELATED"/>
    <property type="match status" value="1"/>
</dbReference>
<dbReference type="PANTHER" id="PTHR20992">
    <property type="entry name" value="AT15442P-RELATED"/>
    <property type="match status" value="1"/>
</dbReference>
<keyword evidence="2" id="KW-0472">Membrane</keyword>
<reference evidence="3 4" key="1">
    <citation type="submission" date="2017-06" db="EMBL/GenBank/DDBJ databases">
        <authorList>
            <consortium name="Pathogen Informatics"/>
        </authorList>
    </citation>
    <scope>NUCLEOTIDE SEQUENCE [LARGE SCALE GENOMIC DNA]</scope>
    <source>
        <strain evidence="3 4">NCTC13490</strain>
    </source>
</reference>
<dbReference type="Proteomes" id="UP000215196">
    <property type="component" value="Chromosome 1"/>
</dbReference>
<name>A0A239XMK4_9FLAO</name>
<feature type="transmembrane region" description="Helical" evidence="2">
    <location>
        <begin position="35"/>
        <end position="51"/>
    </location>
</feature>
<keyword evidence="2" id="KW-0812">Transmembrane</keyword>
<feature type="transmembrane region" description="Helical" evidence="2">
    <location>
        <begin position="223"/>
        <end position="243"/>
    </location>
</feature>
<accession>A0A239XMK4</accession>
<keyword evidence="2" id="KW-1133">Transmembrane helix</keyword>